<gene>
    <name evidence="1" type="ORF">I5M07_04435</name>
</gene>
<dbReference type="AlphaFoldDB" id="A0A934UIN7"/>
<accession>A0A934UIN7</accession>
<keyword evidence="2" id="KW-1185">Reference proteome</keyword>
<evidence type="ECO:0000313" key="1">
    <source>
        <dbReference type="EMBL" id="MBK0369076.1"/>
    </source>
</evidence>
<sequence>MRPNYSIDDLNIDIKLLELRQKQEWQELKDQIDLTKESLKPMHFIKKTLGNFKVNTQDKKDLFSTLFSIGTAYLTKKIVVGKTDSKVKRFFGNMLQLGLTNFLTKKTAVEN</sequence>
<proteinExistence type="predicted"/>
<dbReference type="RefSeq" id="WP_200104986.1">
    <property type="nucleotide sequence ID" value="NZ_JAEHFV010000001.1"/>
</dbReference>
<evidence type="ECO:0000313" key="2">
    <source>
        <dbReference type="Proteomes" id="UP000609172"/>
    </source>
</evidence>
<comment type="caution">
    <text evidence="1">The sequence shown here is derived from an EMBL/GenBank/DDBJ whole genome shotgun (WGS) entry which is preliminary data.</text>
</comment>
<dbReference type="EMBL" id="JAEHFV010000001">
    <property type="protein sequence ID" value="MBK0369076.1"/>
    <property type="molecule type" value="Genomic_DNA"/>
</dbReference>
<reference evidence="1" key="1">
    <citation type="submission" date="2020-12" db="EMBL/GenBank/DDBJ databases">
        <title>Bacterial novel species Flavobacterium sp. SE-1-e isolated from soil.</title>
        <authorList>
            <person name="Jung H.-Y."/>
        </authorList>
    </citation>
    <scope>NUCLEOTIDE SEQUENCE</scope>
    <source>
        <strain evidence="1">SE-1-e</strain>
    </source>
</reference>
<name>A0A934UIN7_9FLAO</name>
<dbReference type="Proteomes" id="UP000609172">
    <property type="component" value="Unassembled WGS sequence"/>
</dbReference>
<organism evidence="1 2">
    <name type="scientific">Flavobacterium agrisoli</name>
    <dbReference type="NCBI Taxonomy" id="2793066"/>
    <lineage>
        <taxon>Bacteria</taxon>
        <taxon>Pseudomonadati</taxon>
        <taxon>Bacteroidota</taxon>
        <taxon>Flavobacteriia</taxon>
        <taxon>Flavobacteriales</taxon>
        <taxon>Flavobacteriaceae</taxon>
        <taxon>Flavobacterium</taxon>
    </lineage>
</organism>
<protein>
    <submittedName>
        <fullName evidence="1">Uncharacterized protein</fullName>
    </submittedName>
</protein>